<evidence type="ECO:0000256" key="2">
    <source>
        <dbReference type="SAM" id="Phobius"/>
    </source>
</evidence>
<keyword evidence="2" id="KW-0812">Transmembrane</keyword>
<reference evidence="3 4" key="1">
    <citation type="journal article" date="2015" name="Nature">
        <title>rRNA introns, odd ribosomes, and small enigmatic genomes across a large radiation of phyla.</title>
        <authorList>
            <person name="Brown C.T."/>
            <person name="Hug L.A."/>
            <person name="Thomas B.C."/>
            <person name="Sharon I."/>
            <person name="Castelle C.J."/>
            <person name="Singh A."/>
            <person name="Wilkins M.J."/>
            <person name="Williams K.H."/>
            <person name="Banfield J.F."/>
        </authorList>
    </citation>
    <scope>NUCLEOTIDE SEQUENCE [LARGE SCALE GENOMIC DNA]</scope>
</reference>
<comment type="caution">
    <text evidence="3">The sequence shown here is derived from an EMBL/GenBank/DDBJ whole genome shotgun (WGS) entry which is preliminary data.</text>
</comment>
<accession>A0A0G0JTM9</accession>
<dbReference type="Proteomes" id="UP000034235">
    <property type="component" value="Unassembled WGS sequence"/>
</dbReference>
<evidence type="ECO:0000256" key="1">
    <source>
        <dbReference type="SAM" id="MobiDB-lite"/>
    </source>
</evidence>
<dbReference type="PATRIC" id="fig|1618422.5.peg.753"/>
<organism evidence="3 4">
    <name type="scientific">Candidatus Daviesbacteria bacterium GW2011_GWA2_38_24</name>
    <dbReference type="NCBI Taxonomy" id="1618422"/>
    <lineage>
        <taxon>Bacteria</taxon>
        <taxon>Candidatus Daviesiibacteriota</taxon>
    </lineage>
</organism>
<feature type="transmembrane region" description="Helical" evidence="2">
    <location>
        <begin position="22"/>
        <end position="43"/>
    </location>
</feature>
<keyword evidence="2" id="KW-1133">Transmembrane helix</keyword>
<sequence length="274" mass="31088">MDTNQITDQTIASSKKFSKKQIIILVLIVFILVIVGVYFLGLYSGNNFAISSRKVFAPIEDYTFDEPMTQLSEDSSTYNYTLIKLGSDGQNQEIEFVDNEINLWDLNPGENNLLLVKSLANGKTESSRVFKIFYDQPKVEQVDDYSQSSFIEEATTQEDQDQSTNLQQADQSSKDLNIDSSKQTSKTEEKAPEEPSRDNGDGTYTIFKGGNLVNQYRFYDHKEVVAKCRDEATNFNTIVFVENGVDRVDIDCRNQDQVCREFVNEEGKADAKCD</sequence>
<dbReference type="AlphaFoldDB" id="A0A0G0JTM9"/>
<protein>
    <submittedName>
        <fullName evidence="3">Uncharacterized protein</fullName>
    </submittedName>
</protein>
<gene>
    <name evidence="3" type="ORF">US86_C0005G0001</name>
</gene>
<name>A0A0G0JTM9_9BACT</name>
<dbReference type="EMBL" id="LBUP01000005">
    <property type="protein sequence ID" value="KKQ66390.1"/>
    <property type="molecule type" value="Genomic_DNA"/>
</dbReference>
<evidence type="ECO:0000313" key="3">
    <source>
        <dbReference type="EMBL" id="KKQ66390.1"/>
    </source>
</evidence>
<evidence type="ECO:0000313" key="4">
    <source>
        <dbReference type="Proteomes" id="UP000034235"/>
    </source>
</evidence>
<feature type="compositionally biased region" description="Polar residues" evidence="1">
    <location>
        <begin position="162"/>
        <end position="171"/>
    </location>
</feature>
<feature type="compositionally biased region" description="Basic and acidic residues" evidence="1">
    <location>
        <begin position="185"/>
        <end position="200"/>
    </location>
</feature>
<feature type="region of interest" description="Disordered" evidence="1">
    <location>
        <begin position="155"/>
        <end position="204"/>
    </location>
</feature>
<keyword evidence="2" id="KW-0472">Membrane</keyword>
<proteinExistence type="predicted"/>